<evidence type="ECO:0000256" key="8">
    <source>
        <dbReference type="ARBA" id="ARBA00044504"/>
    </source>
</evidence>
<dbReference type="PROSITE" id="PS50850">
    <property type="entry name" value="MFS"/>
    <property type="match status" value="3"/>
</dbReference>
<feature type="domain" description="Major facilitator superfamily (MFS) profile" evidence="11">
    <location>
        <begin position="1027"/>
        <end position="1446"/>
    </location>
</feature>
<reference evidence="13" key="1">
    <citation type="submission" date="2025-08" db="UniProtKB">
        <authorList>
            <consortium name="RefSeq"/>
        </authorList>
    </citation>
    <scope>IDENTIFICATION</scope>
    <source>
        <tissue evidence="13">Leaves</tissue>
    </source>
</reference>
<dbReference type="NCBIfam" id="TIGR00879">
    <property type="entry name" value="SP"/>
    <property type="match status" value="3"/>
</dbReference>
<feature type="transmembrane region" description="Helical" evidence="10">
    <location>
        <begin position="1122"/>
        <end position="1139"/>
    </location>
</feature>
<dbReference type="GeneID" id="113729397"/>
<dbReference type="SUPFAM" id="SSF103473">
    <property type="entry name" value="MFS general substrate transporter"/>
    <property type="match status" value="3"/>
</dbReference>
<dbReference type="PROSITE" id="PS00216">
    <property type="entry name" value="SUGAR_TRANSPORT_1"/>
    <property type="match status" value="3"/>
</dbReference>
<feature type="transmembrane region" description="Helical" evidence="10">
    <location>
        <begin position="295"/>
        <end position="316"/>
    </location>
</feature>
<feature type="transmembrane region" description="Helical" evidence="10">
    <location>
        <begin position="394"/>
        <end position="417"/>
    </location>
</feature>
<feature type="transmembrane region" description="Helical" evidence="10">
    <location>
        <begin position="881"/>
        <end position="901"/>
    </location>
</feature>
<feature type="transmembrane region" description="Helical" evidence="10">
    <location>
        <begin position="176"/>
        <end position="197"/>
    </location>
</feature>
<dbReference type="InterPro" id="IPR003663">
    <property type="entry name" value="Sugar/inositol_transpt"/>
</dbReference>
<feature type="transmembrane region" description="Helical" evidence="10">
    <location>
        <begin position="641"/>
        <end position="659"/>
    </location>
</feature>
<feature type="transmembrane region" description="Helical" evidence="10">
    <location>
        <begin position="1417"/>
        <end position="1438"/>
    </location>
</feature>
<feature type="transmembrane region" description="Helical" evidence="10">
    <location>
        <begin position="751"/>
        <end position="772"/>
    </location>
</feature>
<dbReference type="RefSeq" id="XP_071933954.1">
    <property type="nucleotide sequence ID" value="XM_072077853.1"/>
</dbReference>
<organism evidence="12 13">
    <name type="scientific">Coffea arabica</name>
    <name type="common">Arabian coffee</name>
    <dbReference type="NCBI Taxonomy" id="13443"/>
    <lineage>
        <taxon>Eukaryota</taxon>
        <taxon>Viridiplantae</taxon>
        <taxon>Streptophyta</taxon>
        <taxon>Embryophyta</taxon>
        <taxon>Tracheophyta</taxon>
        <taxon>Spermatophyta</taxon>
        <taxon>Magnoliopsida</taxon>
        <taxon>eudicotyledons</taxon>
        <taxon>Gunneridae</taxon>
        <taxon>Pentapetalae</taxon>
        <taxon>asterids</taxon>
        <taxon>lamiids</taxon>
        <taxon>Gentianales</taxon>
        <taxon>Rubiaceae</taxon>
        <taxon>Ixoroideae</taxon>
        <taxon>Gardenieae complex</taxon>
        <taxon>Bertiereae - Coffeeae clade</taxon>
        <taxon>Coffeeae</taxon>
        <taxon>Coffea</taxon>
    </lineage>
</organism>
<comment type="similarity">
    <text evidence="8">Belongs to the major facilitator superfamily. Phosphate:H(+) symporter (TC 2.A.1.9) family.</text>
</comment>
<feature type="transmembrane region" description="Helical" evidence="10">
    <location>
        <begin position="1322"/>
        <end position="1343"/>
    </location>
</feature>
<keyword evidence="12" id="KW-1185">Reference proteome</keyword>
<feature type="transmembrane region" description="Helical" evidence="10">
    <location>
        <begin position="582"/>
        <end position="600"/>
    </location>
</feature>
<accession>A0ABM4WQA5</accession>
<dbReference type="Gene3D" id="1.20.1250.20">
    <property type="entry name" value="MFS general substrate transporter like domains"/>
    <property type="match status" value="3"/>
</dbReference>
<dbReference type="Pfam" id="PF00083">
    <property type="entry name" value="Sugar_tr"/>
    <property type="match status" value="3"/>
</dbReference>
<feature type="transmembrane region" description="Helical" evidence="10">
    <location>
        <begin position="1391"/>
        <end position="1411"/>
    </location>
</feature>
<comment type="similarity">
    <text evidence="2">Belongs to the major facilitator superfamily. Sugar transporter (TC 2.A.1.1) family.</text>
</comment>
<feature type="transmembrane region" description="Helical" evidence="10">
    <location>
        <begin position="907"/>
        <end position="928"/>
    </location>
</feature>
<feature type="domain" description="Major facilitator superfamily (MFS) profile" evidence="11">
    <location>
        <begin position="517"/>
        <end position="936"/>
    </location>
</feature>
<dbReference type="PANTHER" id="PTHR48021">
    <property type="match status" value="1"/>
</dbReference>
<feature type="transmembrane region" description="Helical" evidence="10">
    <location>
        <begin position="93"/>
        <end position="111"/>
    </location>
</feature>
<feature type="transmembrane region" description="Helical" evidence="10">
    <location>
        <begin position="510"/>
        <end position="533"/>
    </location>
</feature>
<sequence length="1464" mass="158214">MEEGLLSGRSRDEVTSRSCSATLMVVFSTAVAACGSLAYGFAVGYSSPAESGIMHDLDLSIAEYSVFGSILTFAGMVGALISGKLSDFFGRRVTMWILEMFFIVGWILIMVGKNAWWLDAGRFLMGIGAGLHCYVAPIYIAEITPKNIRGAFTAVATFTVTCGFSIMFFIGNFLTWRSLAIFGVMPSLVHILGVFFIPESPRWLAKIGKEKAVELALRRLRGKGADIFSEAAEIKDYTETAQLLPKSRFLDLFDRKYAHPLIVGVGLMVLVQFGGTDGVSSYASSIFEAAGCSAGIASTVMATIQLPFASLSVLLMDKAGRRPILMFTAAGSCIGCFLVGLGFFFKDHNLFTEFSAPLALTGLLIYSASFSAGMGGTPWVIMSEIFPINIKGTGGSLVTLGNWFSSWIVTYAFNYLFEWSASGVFFVFSIVCALIILFTAILVPETKGRTLEEIQESMALLKFCRQKMKAPNTVDFDEEATSPLLESGSCDTENNVDAENEKSNTPANPLTPVVIFSTSVSVLGSYVFGTAVGFSSPAQSVIMNDLGLSTAEYSLFSSILTIGAMFGAILSGKIADAIGRKYTMWFSELFCTAGYLVLLTSESALWLDIGRISTGFGIGILSYVVPVYIAEITPKNHRGAFTILNQVMICCGHSTMLVIGNFVSWRMLALIGSIPCLLQLLGLFFIPESPRWLAKIDRWKECEMSLQRLRGADANISGEAIDIRVYTETLQQFSDCKLTDLFNRKYAHAMIVGLGLMAFQQAGGVNTIAYYASSIFESAGCSGATGTMAMASVQLPMTILGSLLVDKSGRIPLLMVSAAGSCFGWLLVGLSFLLQDLQLWKASPILALIGALIFVGSFSLGMGGIPWVIMSEVFPIHVKGLAGSLVTGVNWLGSWLISYSFNFLVQWITSEGTFFMYSIITGLTLIFVKKLVPETKGRTLEEIQASLVLFTRTDIEFAVIGLVDLQIELTSFGFCGQKMEGRNTVDFDEEATFPLLKRGSCDTENAETEKIGSPAPADNLTPVVIFSTSVSVLGSFSFGTGVGFSSPAQSAIMHDLGLSIAEYSMFSSILTLGALFGGILSGKIADIIGRRYTMWFSQVLCAAGYLVISFSKSALWLDIGRISTGFGIGILSYVVPVYIAEITPKNVRGAFTAINQVLVCTGHSTMFVIGNFIHWRILALIATIPCLLQLLGVFFIPESPRWLAQINRWKECESSLQRLRGANADISGEVAEIRDHTETLKQLSNSNLTDLFDRKYAHALIVGLGVMGLQQAGGINTIAYYASETFESAGCSAAAGSIAVVVVQLPMTILGSLLLDKSGRVPLIMASAAGSCLGWFLLGSSFLLKDLRLSKSSPFLAFIGALVFEGSYSLGMGAIPWVIMAEIFPINVKGLAGSLVTAESWLGSWIISYSFNFLVQWIGSAGTFFMFCIINGFGLVFIKKFVPETKGRTLEEIQASLVLFTSKN</sequence>
<evidence type="ECO:0000256" key="3">
    <source>
        <dbReference type="ARBA" id="ARBA00022448"/>
    </source>
</evidence>
<feature type="domain" description="Major facilitator superfamily (MFS) profile" evidence="11">
    <location>
        <begin position="28"/>
        <end position="447"/>
    </location>
</feature>
<feature type="transmembrane region" description="Helical" evidence="10">
    <location>
        <begin position="257"/>
        <end position="275"/>
    </location>
</feature>
<keyword evidence="4" id="KW-0762">Sugar transport</keyword>
<feature type="transmembrane region" description="Helical" evidence="10">
    <location>
        <begin position="1259"/>
        <end position="1282"/>
    </location>
</feature>
<feature type="transmembrane region" description="Helical" evidence="10">
    <location>
        <begin position="61"/>
        <end position="81"/>
    </location>
</feature>
<feature type="transmembrane region" description="Helical" evidence="10">
    <location>
        <begin position="1151"/>
        <end position="1169"/>
    </location>
</feature>
<feature type="transmembrane region" description="Helical" evidence="10">
    <location>
        <begin position="1020"/>
        <end position="1040"/>
    </location>
</feature>
<gene>
    <name evidence="13" type="primary">LOC113729397</name>
</gene>
<dbReference type="CDD" id="cd17358">
    <property type="entry name" value="MFS_GLUT6_8_Class3_like"/>
    <property type="match status" value="3"/>
</dbReference>
<evidence type="ECO:0000259" key="11">
    <source>
        <dbReference type="PROSITE" id="PS50850"/>
    </source>
</evidence>
<feature type="transmembrane region" description="Helical" evidence="10">
    <location>
        <begin position="1175"/>
        <end position="1196"/>
    </location>
</feature>
<feature type="transmembrane region" description="Helical" evidence="10">
    <location>
        <begin position="784"/>
        <end position="805"/>
    </location>
</feature>
<dbReference type="PROSITE" id="PS00217">
    <property type="entry name" value="SUGAR_TRANSPORT_2"/>
    <property type="match status" value="1"/>
</dbReference>
<comment type="subcellular location">
    <subcellularLocation>
        <location evidence="1">Membrane</location>
        <topology evidence="1">Multi-pass membrane protein</topology>
    </subcellularLocation>
</comment>
<feature type="transmembrane region" description="Helical" evidence="10">
    <location>
        <begin position="1294"/>
        <end position="1315"/>
    </location>
</feature>
<feature type="compositionally biased region" description="Polar residues" evidence="9">
    <location>
        <begin position="489"/>
        <end position="504"/>
    </location>
</feature>
<keyword evidence="5 10" id="KW-0812">Transmembrane</keyword>
<keyword evidence="7 10" id="KW-0472">Membrane</keyword>
<evidence type="ECO:0000256" key="1">
    <source>
        <dbReference type="ARBA" id="ARBA00004141"/>
    </source>
</evidence>
<evidence type="ECO:0000256" key="7">
    <source>
        <dbReference type="ARBA" id="ARBA00023136"/>
    </source>
</evidence>
<dbReference type="InterPro" id="IPR036259">
    <property type="entry name" value="MFS_trans_sf"/>
</dbReference>
<feature type="transmembrane region" description="Helical" evidence="10">
    <location>
        <begin position="21"/>
        <end position="41"/>
    </location>
</feature>
<dbReference type="InterPro" id="IPR044775">
    <property type="entry name" value="MFS_ERD6/Tret1-like"/>
</dbReference>
<evidence type="ECO:0000256" key="4">
    <source>
        <dbReference type="ARBA" id="ARBA00022597"/>
    </source>
</evidence>
<evidence type="ECO:0000256" key="5">
    <source>
        <dbReference type="ARBA" id="ARBA00022692"/>
    </source>
</evidence>
<name>A0ABM4WQA5_COFAR</name>
<evidence type="ECO:0000256" key="9">
    <source>
        <dbReference type="SAM" id="MobiDB-lite"/>
    </source>
</evidence>
<dbReference type="InterPro" id="IPR050549">
    <property type="entry name" value="MFS_Trehalose_Transporter"/>
</dbReference>
<feature type="transmembrane region" description="Helical" evidence="10">
    <location>
        <begin position="665"/>
        <end position="686"/>
    </location>
</feature>
<dbReference type="PRINTS" id="PR00171">
    <property type="entry name" value="SUGRTRNSPORT"/>
</dbReference>
<evidence type="ECO:0000256" key="10">
    <source>
        <dbReference type="SAM" id="Phobius"/>
    </source>
</evidence>
<feature type="transmembrane region" description="Helical" evidence="10">
    <location>
        <begin position="123"/>
        <end position="141"/>
    </location>
</feature>
<dbReference type="Proteomes" id="UP001652660">
    <property type="component" value="Chromosome 2e"/>
</dbReference>
<proteinExistence type="inferred from homology"/>
<feature type="transmembrane region" description="Helical" evidence="10">
    <location>
        <begin position="1092"/>
        <end position="1110"/>
    </location>
</feature>
<evidence type="ECO:0000313" key="12">
    <source>
        <dbReference type="Proteomes" id="UP001652660"/>
    </source>
</evidence>
<feature type="transmembrane region" description="Helical" evidence="10">
    <location>
        <begin position="612"/>
        <end position="629"/>
    </location>
</feature>
<feature type="transmembrane region" description="Helical" evidence="10">
    <location>
        <begin position="812"/>
        <end position="833"/>
    </location>
</feature>
<feature type="transmembrane region" description="Helical" evidence="10">
    <location>
        <begin position="423"/>
        <end position="443"/>
    </location>
</feature>
<dbReference type="InterPro" id="IPR005829">
    <property type="entry name" value="Sugar_transporter_CS"/>
</dbReference>
<keyword evidence="3" id="KW-0813">Transport</keyword>
<feature type="transmembrane region" description="Helical" evidence="10">
    <location>
        <begin position="553"/>
        <end position="570"/>
    </location>
</feature>
<feature type="transmembrane region" description="Helical" evidence="10">
    <location>
        <begin position="845"/>
        <end position="869"/>
    </location>
</feature>
<feature type="transmembrane region" description="Helical" evidence="10">
    <location>
        <begin position="323"/>
        <end position="345"/>
    </location>
</feature>
<dbReference type="InterPro" id="IPR020846">
    <property type="entry name" value="MFS_dom"/>
</dbReference>
<feature type="transmembrane region" description="Helical" evidence="10">
    <location>
        <begin position="1060"/>
        <end position="1080"/>
    </location>
</feature>
<dbReference type="InterPro" id="IPR005828">
    <property type="entry name" value="MFS_sugar_transport-like"/>
</dbReference>
<protein>
    <recommendedName>
        <fullName evidence="11">Major facilitator superfamily (MFS) profile domain-containing protein</fullName>
    </recommendedName>
</protein>
<evidence type="ECO:0000256" key="2">
    <source>
        <dbReference type="ARBA" id="ARBA00010992"/>
    </source>
</evidence>
<keyword evidence="6 10" id="KW-1133">Transmembrane helix</keyword>
<evidence type="ECO:0000256" key="6">
    <source>
        <dbReference type="ARBA" id="ARBA00022989"/>
    </source>
</evidence>
<dbReference type="PANTHER" id="PTHR48021:SF25">
    <property type="entry name" value="SUGAR TRANSPORTER ERD6-LIKE 5"/>
    <property type="match status" value="1"/>
</dbReference>
<feature type="region of interest" description="Disordered" evidence="9">
    <location>
        <begin position="484"/>
        <end position="504"/>
    </location>
</feature>
<feature type="transmembrane region" description="Helical" evidence="10">
    <location>
        <begin position="357"/>
        <end position="382"/>
    </location>
</feature>
<evidence type="ECO:0000313" key="13">
    <source>
        <dbReference type="RefSeq" id="XP_071933954.1"/>
    </source>
</evidence>
<feature type="transmembrane region" description="Helical" evidence="10">
    <location>
        <begin position="148"/>
        <end position="170"/>
    </location>
</feature>
<feature type="transmembrane region" description="Helical" evidence="10">
    <location>
        <begin position="1355"/>
        <end position="1379"/>
    </location>
</feature>